<accession>A0LF80</accession>
<dbReference type="SUPFAM" id="SSF56801">
    <property type="entry name" value="Acetyl-CoA synthetase-like"/>
    <property type="match status" value="1"/>
</dbReference>
<feature type="domain" description="AMP-dependent ligase C-terminal" evidence="2">
    <location>
        <begin position="338"/>
        <end position="431"/>
    </location>
</feature>
<name>A0LF80_SYNFM</name>
<dbReference type="Gene3D" id="3.40.50.12780">
    <property type="entry name" value="N-terminal domain of ligase-like"/>
    <property type="match status" value="1"/>
</dbReference>
<keyword evidence="3" id="KW-0436">Ligase</keyword>
<dbReference type="InParanoid" id="A0LF80"/>
<dbReference type="EC" id="6.2.1.30" evidence="3"/>
<dbReference type="AlphaFoldDB" id="A0LF80"/>
<gene>
    <name evidence="3" type="ordered locus">Sfum_0382</name>
</gene>
<dbReference type="Proteomes" id="UP000001784">
    <property type="component" value="Chromosome"/>
</dbReference>
<dbReference type="Pfam" id="PF14535">
    <property type="entry name" value="AMP-binding_C_2"/>
    <property type="match status" value="1"/>
</dbReference>
<dbReference type="Gene3D" id="3.30.300.30">
    <property type="match status" value="1"/>
</dbReference>
<feature type="domain" description="AMP-dependent synthetase/ligase" evidence="1">
    <location>
        <begin position="109"/>
        <end position="289"/>
    </location>
</feature>
<dbReference type="OrthoDB" id="580775at2"/>
<dbReference type="STRING" id="335543.Sfum_0382"/>
<dbReference type="InterPro" id="IPR042099">
    <property type="entry name" value="ANL_N_sf"/>
</dbReference>
<evidence type="ECO:0000313" key="4">
    <source>
        <dbReference type="Proteomes" id="UP000001784"/>
    </source>
</evidence>
<organism evidence="3 4">
    <name type="scientific">Syntrophobacter fumaroxidans (strain DSM 10017 / MPOB)</name>
    <dbReference type="NCBI Taxonomy" id="335543"/>
    <lineage>
        <taxon>Bacteria</taxon>
        <taxon>Pseudomonadati</taxon>
        <taxon>Thermodesulfobacteriota</taxon>
        <taxon>Syntrophobacteria</taxon>
        <taxon>Syntrophobacterales</taxon>
        <taxon>Syntrophobacteraceae</taxon>
        <taxon>Syntrophobacter</taxon>
    </lineage>
</organism>
<dbReference type="InterPro" id="IPR000873">
    <property type="entry name" value="AMP-dep_synth/lig_dom"/>
</dbReference>
<dbReference type="PANTHER" id="PTHR43845:SF1">
    <property type="entry name" value="BLR5969 PROTEIN"/>
    <property type="match status" value="1"/>
</dbReference>
<evidence type="ECO:0000259" key="1">
    <source>
        <dbReference type="Pfam" id="PF00501"/>
    </source>
</evidence>
<dbReference type="KEGG" id="sfu:Sfum_0382"/>
<dbReference type="InterPro" id="IPR045851">
    <property type="entry name" value="AMP-bd_C_sf"/>
</dbReference>
<dbReference type="GO" id="GO:0047475">
    <property type="term" value="F:phenylacetate-CoA ligase activity"/>
    <property type="evidence" value="ECO:0007669"/>
    <property type="project" value="UniProtKB-EC"/>
</dbReference>
<dbReference type="InterPro" id="IPR028154">
    <property type="entry name" value="AMP-dep_Lig_C"/>
</dbReference>
<dbReference type="eggNOG" id="COG1541">
    <property type="taxonomic scope" value="Bacteria"/>
</dbReference>
<protein>
    <submittedName>
        <fullName evidence="3">Phenylacetate--CoA ligase</fullName>
        <ecNumber evidence="3">6.2.1.30</ecNumber>
    </submittedName>
</protein>
<dbReference type="PANTHER" id="PTHR43845">
    <property type="entry name" value="BLR5969 PROTEIN"/>
    <property type="match status" value="1"/>
</dbReference>
<proteinExistence type="predicted"/>
<sequence length="442" mass="49576">MAVSQNPIAVMSRDEVGQLQLERLQMTLNRAYFKVDFYRKRMDVLRMLPEDVGTFEDFRQFPFTTREDLTDHYPYGLFAVPLRSIVRLKITSPPLRDQTRPIVVGFTRHDTAMWQTLMVRLFEQLGVTDRDIVQVAFNFSLFPGAFTFNHAAEMLGATLAPSATISATMQLRIMQDFRSTVLATTAAFALHIVDTMERQGWDASGLHLRLILLGPDPLSEITRRRVEAVFGVPVYGLYGVAEMGEPGMAGECPSRQGLHLAEDQFLAEIVNPATGEPLAPGQEGELVLTTLTAEGYPLIRFRTGDITVLRDTPCACGSTLARIIPILRRTDNRVSIRGIPVYPEHVEELLKGVDPGMEDFRLVIHTQYGIGEQMEILICRSATDDLPGGNRAQYLELLRSQVRRALGLGVRVQVVEPERLPREGLTYKTVFRNVSPFSNDVP</sequence>
<reference evidence="3 4" key="1">
    <citation type="submission" date="2006-10" db="EMBL/GenBank/DDBJ databases">
        <title>Complete sequence of Syntrophobacter fumaroxidans MPOB.</title>
        <authorList>
            <consortium name="US DOE Joint Genome Institute"/>
            <person name="Copeland A."/>
            <person name="Lucas S."/>
            <person name="Lapidus A."/>
            <person name="Barry K."/>
            <person name="Detter J.C."/>
            <person name="Glavina del Rio T."/>
            <person name="Hammon N."/>
            <person name="Israni S."/>
            <person name="Pitluck S."/>
            <person name="Goltsman E.G."/>
            <person name="Martinez M."/>
            <person name="Schmutz J."/>
            <person name="Larimer F."/>
            <person name="Land M."/>
            <person name="Hauser L."/>
            <person name="Kyrpides N."/>
            <person name="Kim E."/>
            <person name="Boone D.R."/>
            <person name="Brockman F."/>
            <person name="Culley D."/>
            <person name="Ferry J."/>
            <person name="Gunsalus R."/>
            <person name="McInerney M.J."/>
            <person name="Morrison M."/>
            <person name="Plugge C."/>
            <person name="Rohlin L."/>
            <person name="Scholten J."/>
            <person name="Sieber J."/>
            <person name="Stams A.J.M."/>
            <person name="Worm P."/>
            <person name="Henstra A.M."/>
            <person name="Richardson P."/>
        </authorList>
    </citation>
    <scope>NUCLEOTIDE SEQUENCE [LARGE SCALE GENOMIC DNA]</scope>
    <source>
        <strain evidence="4">DSM 10017 / MPOB</strain>
    </source>
</reference>
<dbReference type="RefSeq" id="WP_011697255.1">
    <property type="nucleotide sequence ID" value="NC_008554.1"/>
</dbReference>
<evidence type="ECO:0000313" key="3">
    <source>
        <dbReference type="EMBL" id="ABK16082.1"/>
    </source>
</evidence>
<dbReference type="Pfam" id="PF00501">
    <property type="entry name" value="AMP-binding"/>
    <property type="match status" value="1"/>
</dbReference>
<evidence type="ECO:0000259" key="2">
    <source>
        <dbReference type="Pfam" id="PF14535"/>
    </source>
</evidence>
<keyword evidence="4" id="KW-1185">Reference proteome</keyword>
<dbReference type="HOGENOM" id="CLU_035301_1_1_7"/>
<dbReference type="EMBL" id="CP000478">
    <property type="protein sequence ID" value="ABK16082.1"/>
    <property type="molecule type" value="Genomic_DNA"/>
</dbReference>